<dbReference type="KEGG" id="afx:JZ786_00050"/>
<evidence type="ECO:0000313" key="2">
    <source>
        <dbReference type="Proteomes" id="UP000663505"/>
    </source>
</evidence>
<protein>
    <submittedName>
        <fullName evidence="1">Adenosylcobinamide amidohydrolase</fullName>
    </submittedName>
</protein>
<organism evidence="1 2">
    <name type="scientific">Alicyclobacillus mengziensis</name>
    <dbReference type="NCBI Taxonomy" id="2931921"/>
    <lineage>
        <taxon>Bacteria</taxon>
        <taxon>Bacillati</taxon>
        <taxon>Bacillota</taxon>
        <taxon>Bacilli</taxon>
        <taxon>Bacillales</taxon>
        <taxon>Alicyclobacillaceae</taxon>
        <taxon>Alicyclobacillus</taxon>
    </lineage>
</organism>
<evidence type="ECO:0000313" key="1">
    <source>
        <dbReference type="EMBL" id="QSO47504.1"/>
    </source>
</evidence>
<dbReference type="AlphaFoldDB" id="A0A9X7VZD3"/>
<dbReference type="Pfam" id="PF01955">
    <property type="entry name" value="CbiZ"/>
    <property type="match status" value="1"/>
</dbReference>
<dbReference type="InterPro" id="IPR002808">
    <property type="entry name" value="AdoCbi_amidolase"/>
</dbReference>
<dbReference type="RefSeq" id="WP_206656851.1">
    <property type="nucleotide sequence ID" value="NZ_CP071182.1"/>
</dbReference>
<dbReference type="Proteomes" id="UP000663505">
    <property type="component" value="Chromosome"/>
</dbReference>
<dbReference type="PANTHER" id="PTHR35336:SF5">
    <property type="entry name" value="ADENOSYLCOBINAMIDE AMIDOHYDROLASE"/>
    <property type="match status" value="1"/>
</dbReference>
<proteinExistence type="predicted"/>
<sequence length="238" mass="26003">MFCVKDPQQSKLFWANRGVRWVQNSRLIHIKSDSRLRTISSAIHGGGMNNLYDIVNFKVPRTYHCEAPKLDLSLRLSKLGIQENDAAALMTAARLDDAGWAEVQGAQWSILVCVTAGFSNAARVGSEYLKSWEPGTINTIAIVDGYMTEEAFVESVITVTEAKAAALSDLAVTCVDGRIATGTTTDAVVVGATQTPGYQRECPIEYTGLATEFGERLATAVYTAICESGRRYILRQQK</sequence>
<reference evidence="1 2" key="1">
    <citation type="submission" date="2021-02" db="EMBL/GenBank/DDBJ databases">
        <title>Alicyclobacillus curvatus sp. nov. and Alicyclobacillus mengziensis sp. nov., two acidophilic bacteria isolated from acid mine drainage.</title>
        <authorList>
            <person name="Huang Y."/>
        </authorList>
    </citation>
    <scope>NUCLEOTIDE SEQUENCE [LARGE SCALE GENOMIC DNA]</scope>
    <source>
        <strain evidence="1 2">S30H14</strain>
    </source>
</reference>
<dbReference type="PANTHER" id="PTHR35336">
    <property type="entry name" value="ADENOSYLCOBINAMIDE AMIDOHYDROLASE"/>
    <property type="match status" value="1"/>
</dbReference>
<dbReference type="EMBL" id="CP071182">
    <property type="protein sequence ID" value="QSO47504.1"/>
    <property type="molecule type" value="Genomic_DNA"/>
</dbReference>
<name>A0A9X7VZD3_9BACL</name>
<dbReference type="InterPro" id="IPR052209">
    <property type="entry name" value="CbiZ"/>
</dbReference>
<accession>A0A9X7VZD3</accession>
<keyword evidence="2" id="KW-1185">Reference proteome</keyword>
<gene>
    <name evidence="1" type="ORF">JZ786_00050</name>
</gene>